<accession>A0A1G6N4P8</accession>
<dbReference type="Pfam" id="PF12802">
    <property type="entry name" value="MarR_2"/>
    <property type="match status" value="1"/>
</dbReference>
<evidence type="ECO:0000259" key="2">
    <source>
        <dbReference type="PROSITE" id="PS50995"/>
    </source>
</evidence>
<feature type="domain" description="HTH marR-type" evidence="2">
    <location>
        <begin position="25"/>
        <end position="166"/>
    </location>
</feature>
<evidence type="ECO:0000313" key="3">
    <source>
        <dbReference type="EMBL" id="SDC62818.1"/>
    </source>
</evidence>
<proteinExistence type="predicted"/>
<dbReference type="InterPro" id="IPR000835">
    <property type="entry name" value="HTH_MarR-typ"/>
</dbReference>
<dbReference type="InterPro" id="IPR039422">
    <property type="entry name" value="MarR/SlyA-like"/>
</dbReference>
<dbReference type="PANTHER" id="PTHR33164">
    <property type="entry name" value="TRANSCRIPTIONAL REGULATOR, MARR FAMILY"/>
    <property type="match status" value="1"/>
</dbReference>
<gene>
    <name evidence="3" type="ORF">SAMN04487824_12913</name>
</gene>
<evidence type="ECO:0000256" key="1">
    <source>
        <dbReference type="SAM" id="MobiDB-lite"/>
    </source>
</evidence>
<dbReference type="InterPro" id="IPR036388">
    <property type="entry name" value="WH-like_DNA-bd_sf"/>
</dbReference>
<dbReference type="EMBL" id="FMZL01000029">
    <property type="protein sequence ID" value="SDC62818.1"/>
    <property type="molecule type" value="Genomic_DNA"/>
</dbReference>
<dbReference type="GO" id="GO:0006950">
    <property type="term" value="P:response to stress"/>
    <property type="evidence" value="ECO:0007669"/>
    <property type="project" value="TreeGrafter"/>
</dbReference>
<feature type="region of interest" description="Disordered" evidence="1">
    <location>
        <begin position="1"/>
        <end position="30"/>
    </location>
</feature>
<dbReference type="SMART" id="SM00347">
    <property type="entry name" value="HTH_MARR"/>
    <property type="match status" value="1"/>
</dbReference>
<organism evidence="3 4">
    <name type="scientific">Parafannyhessea umbonata</name>
    <dbReference type="NCBI Taxonomy" id="604330"/>
    <lineage>
        <taxon>Bacteria</taxon>
        <taxon>Bacillati</taxon>
        <taxon>Actinomycetota</taxon>
        <taxon>Coriobacteriia</taxon>
        <taxon>Coriobacteriales</taxon>
        <taxon>Atopobiaceae</taxon>
        <taxon>Parafannyhessea</taxon>
    </lineage>
</organism>
<sequence>MAGLSQPATDASDADSTGAEPAGEKNAGNATLAPAYRMRSVFERKVVAPYRDTYRGELGQAQVELLELLYQHGPLHQREAAEELRTSKQHVSKMVARLGQMGYVCQGADDADARSHVVALSEAGRTYVDLHIAEGSKRARELFSHLSAAERAELDQAMLTVARLLEKA</sequence>
<dbReference type="Gene3D" id="1.10.10.10">
    <property type="entry name" value="Winged helix-like DNA-binding domain superfamily/Winged helix DNA-binding domain"/>
    <property type="match status" value="1"/>
</dbReference>
<dbReference type="GO" id="GO:0003677">
    <property type="term" value="F:DNA binding"/>
    <property type="evidence" value="ECO:0007669"/>
    <property type="project" value="UniProtKB-KW"/>
</dbReference>
<dbReference type="AlphaFoldDB" id="A0A1G6N4P8"/>
<keyword evidence="4" id="KW-1185">Reference proteome</keyword>
<dbReference type="PROSITE" id="PS50995">
    <property type="entry name" value="HTH_MARR_2"/>
    <property type="match status" value="1"/>
</dbReference>
<dbReference type="RefSeq" id="WP_090847695.1">
    <property type="nucleotide sequence ID" value="NZ_FMZL01000029.1"/>
</dbReference>
<reference evidence="4" key="1">
    <citation type="submission" date="2016-10" db="EMBL/GenBank/DDBJ databases">
        <authorList>
            <person name="Varghese N."/>
            <person name="Submissions S."/>
        </authorList>
    </citation>
    <scope>NUCLEOTIDE SEQUENCE [LARGE SCALE GENOMIC DNA]</scope>
    <source>
        <strain evidence="4">DSM 22619</strain>
    </source>
</reference>
<evidence type="ECO:0000313" key="4">
    <source>
        <dbReference type="Proteomes" id="UP000198528"/>
    </source>
</evidence>
<name>A0A1G6N4P8_9ACTN</name>
<dbReference type="GO" id="GO:0003700">
    <property type="term" value="F:DNA-binding transcription factor activity"/>
    <property type="evidence" value="ECO:0007669"/>
    <property type="project" value="InterPro"/>
</dbReference>
<dbReference type="Proteomes" id="UP000198528">
    <property type="component" value="Unassembled WGS sequence"/>
</dbReference>
<dbReference type="PANTHER" id="PTHR33164:SF99">
    <property type="entry name" value="MARR FAMILY REGULATORY PROTEIN"/>
    <property type="match status" value="1"/>
</dbReference>
<dbReference type="InterPro" id="IPR036390">
    <property type="entry name" value="WH_DNA-bd_sf"/>
</dbReference>
<feature type="compositionally biased region" description="Low complexity" evidence="1">
    <location>
        <begin position="8"/>
        <end position="17"/>
    </location>
</feature>
<dbReference type="SUPFAM" id="SSF46785">
    <property type="entry name" value="Winged helix' DNA-binding domain"/>
    <property type="match status" value="1"/>
</dbReference>
<dbReference type="STRING" id="604330.SAMN04489857_1342"/>
<protein>
    <submittedName>
        <fullName evidence="3">DNA-binding transcriptional regulator, MarR family</fullName>
    </submittedName>
</protein>
<keyword evidence="3" id="KW-0238">DNA-binding</keyword>